<feature type="compositionally biased region" description="Low complexity" evidence="1">
    <location>
        <begin position="86"/>
        <end position="118"/>
    </location>
</feature>
<organism evidence="2">
    <name type="scientific">uncultured Rubrobacteraceae bacterium</name>
    <dbReference type="NCBI Taxonomy" id="349277"/>
    <lineage>
        <taxon>Bacteria</taxon>
        <taxon>Bacillati</taxon>
        <taxon>Actinomycetota</taxon>
        <taxon>Rubrobacteria</taxon>
        <taxon>Rubrobacterales</taxon>
        <taxon>Rubrobacteraceae</taxon>
        <taxon>environmental samples</taxon>
    </lineage>
</organism>
<dbReference type="EMBL" id="CADCUW010000401">
    <property type="protein sequence ID" value="CAA9433002.1"/>
    <property type="molecule type" value="Genomic_DNA"/>
</dbReference>
<accession>A0A6J4Q7Y6</accession>
<feature type="non-terminal residue" evidence="2">
    <location>
        <position position="118"/>
    </location>
</feature>
<protein>
    <submittedName>
        <fullName evidence="2">Uncharacterized protein</fullName>
    </submittedName>
</protein>
<evidence type="ECO:0000313" key="2">
    <source>
        <dbReference type="EMBL" id="CAA9433002.1"/>
    </source>
</evidence>
<reference evidence="2" key="1">
    <citation type="submission" date="2020-02" db="EMBL/GenBank/DDBJ databases">
        <authorList>
            <person name="Meier V. D."/>
        </authorList>
    </citation>
    <scope>NUCLEOTIDE SEQUENCE</scope>
    <source>
        <strain evidence="2">AVDCRST_MAG01</strain>
    </source>
</reference>
<proteinExistence type="predicted"/>
<feature type="compositionally biased region" description="Gly residues" evidence="1">
    <location>
        <begin position="15"/>
        <end position="24"/>
    </location>
</feature>
<gene>
    <name evidence="2" type="ORF">AVDCRST_MAG01-01-3050</name>
</gene>
<name>A0A6J4Q7Y6_9ACTN</name>
<dbReference type="AlphaFoldDB" id="A0A6J4Q7Y6"/>
<evidence type="ECO:0000256" key="1">
    <source>
        <dbReference type="SAM" id="MobiDB-lite"/>
    </source>
</evidence>
<sequence length="118" mass="12011">DVRLPPAHPTAGRGAHAGGAGLAGGSEPQRGRHPGARRQEAAAAAHRQVPLRRPEPTGRRTGGPPRVGARAGRDHPALREISLGVPRGARFAPARHPAGRPRAGGSRGEGPARSAGRA</sequence>
<feature type="region of interest" description="Disordered" evidence="1">
    <location>
        <begin position="1"/>
        <end position="118"/>
    </location>
</feature>
<feature type="non-terminal residue" evidence="2">
    <location>
        <position position="1"/>
    </location>
</feature>